<organism evidence="2 3">
    <name type="scientific">Clitoria ternatea</name>
    <name type="common">Butterfly pea</name>
    <dbReference type="NCBI Taxonomy" id="43366"/>
    <lineage>
        <taxon>Eukaryota</taxon>
        <taxon>Viridiplantae</taxon>
        <taxon>Streptophyta</taxon>
        <taxon>Embryophyta</taxon>
        <taxon>Tracheophyta</taxon>
        <taxon>Spermatophyta</taxon>
        <taxon>Magnoliopsida</taxon>
        <taxon>eudicotyledons</taxon>
        <taxon>Gunneridae</taxon>
        <taxon>Pentapetalae</taxon>
        <taxon>rosids</taxon>
        <taxon>fabids</taxon>
        <taxon>Fabales</taxon>
        <taxon>Fabaceae</taxon>
        <taxon>Papilionoideae</taxon>
        <taxon>50 kb inversion clade</taxon>
        <taxon>NPAAA clade</taxon>
        <taxon>indigoferoid/millettioid clade</taxon>
        <taxon>Phaseoleae</taxon>
        <taxon>Clitoria</taxon>
    </lineage>
</organism>
<protein>
    <submittedName>
        <fullName evidence="2">Uncharacterized protein</fullName>
    </submittedName>
</protein>
<accession>A0AAN9PKH9</accession>
<feature type="compositionally biased region" description="Basic and acidic residues" evidence="1">
    <location>
        <begin position="190"/>
        <end position="201"/>
    </location>
</feature>
<feature type="region of interest" description="Disordered" evidence="1">
    <location>
        <begin position="190"/>
        <end position="209"/>
    </location>
</feature>
<comment type="caution">
    <text evidence="2">The sequence shown here is derived from an EMBL/GenBank/DDBJ whole genome shotgun (WGS) entry which is preliminary data.</text>
</comment>
<dbReference type="Proteomes" id="UP001359559">
    <property type="component" value="Unassembled WGS sequence"/>
</dbReference>
<feature type="region of interest" description="Disordered" evidence="1">
    <location>
        <begin position="66"/>
        <end position="99"/>
    </location>
</feature>
<gene>
    <name evidence="2" type="ORF">RJT34_13797</name>
</gene>
<evidence type="ECO:0000313" key="2">
    <source>
        <dbReference type="EMBL" id="KAK7302900.1"/>
    </source>
</evidence>
<dbReference type="EMBL" id="JAYKXN010000003">
    <property type="protein sequence ID" value="KAK7302900.1"/>
    <property type="molecule type" value="Genomic_DNA"/>
</dbReference>
<evidence type="ECO:0000256" key="1">
    <source>
        <dbReference type="SAM" id="MobiDB-lite"/>
    </source>
</evidence>
<feature type="compositionally biased region" description="Low complexity" evidence="1">
    <location>
        <begin position="85"/>
        <end position="96"/>
    </location>
</feature>
<name>A0AAN9PKH9_CLITE</name>
<dbReference type="AlphaFoldDB" id="A0AAN9PKH9"/>
<evidence type="ECO:0000313" key="3">
    <source>
        <dbReference type="Proteomes" id="UP001359559"/>
    </source>
</evidence>
<proteinExistence type="predicted"/>
<keyword evidence="3" id="KW-1185">Reference proteome</keyword>
<reference evidence="2 3" key="1">
    <citation type="submission" date="2024-01" db="EMBL/GenBank/DDBJ databases">
        <title>The genomes of 5 underutilized Papilionoideae crops provide insights into root nodulation and disease resistance.</title>
        <authorList>
            <person name="Yuan L."/>
        </authorList>
    </citation>
    <scope>NUCLEOTIDE SEQUENCE [LARGE SCALE GENOMIC DNA]</scope>
    <source>
        <strain evidence="2">LY-2023</strain>
        <tissue evidence="2">Leaf</tissue>
    </source>
</reference>
<sequence length="251" mass="27154">MGFHIASGWLPKGKGAVADAFSVVGGHNFGGGQLGKRFSVSILVLLYSVLDGALFIESNRNKDTMDLDPVDALEGNGGNDKGNPSRDSSSCGSSISDGTIEHELDSTSLIPIENPGDHEFVSQQYVVEKTSDDEDPWEFKNEEIVSVYELEGHLDYDYYYGDVVVRLSPVSVGLETAFVGEFCEKSKQKGEESGIKKEAKHQTGKVENASGSETCMEFSDLSWVGNITGLKNDDIEVTWADGIVSTDIIIP</sequence>